<dbReference type="GO" id="GO:0003677">
    <property type="term" value="F:DNA binding"/>
    <property type="evidence" value="ECO:0007669"/>
    <property type="project" value="InterPro"/>
</dbReference>
<keyword evidence="6" id="KW-0547">Nucleotide-binding</keyword>
<accession>D1BS65</accession>
<keyword evidence="8" id="KW-0460">Magnesium</keyword>
<dbReference type="GO" id="GO:0016779">
    <property type="term" value="F:nucleotidyltransferase activity"/>
    <property type="evidence" value="ECO:0007669"/>
    <property type="project" value="UniProtKB-KW"/>
</dbReference>
<gene>
    <name evidence="11" type="ordered locus">Xcel_1527</name>
</gene>
<reference evidence="12" key="1">
    <citation type="submission" date="2009-11" db="EMBL/GenBank/DDBJ databases">
        <title>The complete chromosome of Xylanimonas cellulosilytica DSM 15894.</title>
        <authorList>
            <consortium name="US DOE Joint Genome Institute (JGI-PGF)"/>
            <person name="Lucas S."/>
            <person name="Copeland A."/>
            <person name="Lapidus A."/>
            <person name="Glavina del Rio T."/>
            <person name="Dalin E."/>
            <person name="Tice H."/>
            <person name="Bruce D."/>
            <person name="Goodwin L."/>
            <person name="Pitluck S."/>
            <person name="Kyrpides N."/>
            <person name="Mavromatis K."/>
            <person name="Ivanova N."/>
            <person name="Mikhailova N."/>
            <person name="Foster B."/>
            <person name="Clum A."/>
            <person name="Brettin T."/>
            <person name="Detter J.C."/>
            <person name="Han C."/>
            <person name="Larimer F."/>
            <person name="Land M."/>
            <person name="Hauser L."/>
            <person name="Markowitz V."/>
            <person name="Cheng J.F."/>
            <person name="Hugenholtz P."/>
            <person name="Woyke T."/>
            <person name="Wu D."/>
            <person name="Gehrich-Schroeter G."/>
            <person name="Schneider S."/>
            <person name="Pukall S.R."/>
            <person name="Klenk H.P."/>
            <person name="Eisen J.A."/>
        </authorList>
    </citation>
    <scope>NUCLEOTIDE SEQUENCE [LARGE SCALE GENOMIC DNA]</scope>
    <source>
        <strain evidence="12">DSM 15894 / CECT 5975 / LMG 20990 / XIL07</strain>
    </source>
</reference>
<evidence type="ECO:0000256" key="7">
    <source>
        <dbReference type="ARBA" id="ARBA00022840"/>
    </source>
</evidence>
<keyword evidence="2" id="KW-1277">Toxin-antitoxin system</keyword>
<dbReference type="STRING" id="446471.Xcel_1527"/>
<dbReference type="AlphaFoldDB" id="D1BS65"/>
<feature type="domain" description="HTH cro/C1-type" evidence="10">
    <location>
        <begin position="4"/>
        <end position="58"/>
    </location>
</feature>
<dbReference type="CDD" id="cd00093">
    <property type="entry name" value="HTH_XRE"/>
    <property type="match status" value="1"/>
</dbReference>
<dbReference type="InterPro" id="IPR002934">
    <property type="entry name" value="Polymerase_NTP_transf_dom"/>
</dbReference>
<evidence type="ECO:0000313" key="11">
    <source>
        <dbReference type="EMBL" id="ACZ30557.1"/>
    </source>
</evidence>
<name>D1BS65_XYLCX</name>
<dbReference type="GO" id="GO:0046872">
    <property type="term" value="F:metal ion binding"/>
    <property type="evidence" value="ECO:0007669"/>
    <property type="project" value="UniProtKB-KW"/>
</dbReference>
<evidence type="ECO:0000256" key="8">
    <source>
        <dbReference type="ARBA" id="ARBA00022842"/>
    </source>
</evidence>
<dbReference type="PANTHER" id="PTHR33571:SF12">
    <property type="entry name" value="BSL3053 PROTEIN"/>
    <property type="match status" value="1"/>
</dbReference>
<evidence type="ECO:0000256" key="6">
    <source>
        <dbReference type="ARBA" id="ARBA00022741"/>
    </source>
</evidence>
<evidence type="ECO:0000313" key="12">
    <source>
        <dbReference type="Proteomes" id="UP000002255"/>
    </source>
</evidence>
<evidence type="ECO:0000259" key="10">
    <source>
        <dbReference type="PROSITE" id="PS50943"/>
    </source>
</evidence>
<dbReference type="Gene3D" id="3.30.460.10">
    <property type="entry name" value="Beta Polymerase, domain 2"/>
    <property type="match status" value="1"/>
</dbReference>
<dbReference type="SMART" id="SM00530">
    <property type="entry name" value="HTH_XRE"/>
    <property type="match status" value="1"/>
</dbReference>
<sequence length="145" mass="15356">MINIRHARERAGLSQAELARRAGIAPSNLSAIESGTRPASAAMVNRLLDAMGRPSVALREHRDEVMATIERLGGSDPRVFGSVARGEDGPGSDIDLLVRAVPGRTWDFVTLPRVLSDLLGVQVDVIAESGLRPTDGAILAEAVPL</sequence>
<evidence type="ECO:0000256" key="1">
    <source>
        <dbReference type="ARBA" id="ARBA00001946"/>
    </source>
</evidence>
<dbReference type="PANTHER" id="PTHR33571">
    <property type="entry name" value="SSL8005 PROTEIN"/>
    <property type="match status" value="1"/>
</dbReference>
<dbReference type="InterPro" id="IPR010982">
    <property type="entry name" value="Lambda_DNA-bd_dom_sf"/>
</dbReference>
<proteinExistence type="inferred from homology"/>
<dbReference type="RefSeq" id="WP_012878299.1">
    <property type="nucleotide sequence ID" value="NC_013530.1"/>
</dbReference>
<keyword evidence="3" id="KW-0808">Transferase</keyword>
<evidence type="ECO:0000256" key="4">
    <source>
        <dbReference type="ARBA" id="ARBA00022695"/>
    </source>
</evidence>
<dbReference type="Pfam" id="PF01909">
    <property type="entry name" value="NTP_transf_2"/>
    <property type="match status" value="1"/>
</dbReference>
<reference evidence="11 12" key="2">
    <citation type="journal article" date="2010" name="Stand. Genomic Sci.">
        <title>Complete genome sequence of Xylanimonas cellulosilytica type strain (XIL07).</title>
        <authorList>
            <person name="Foster B."/>
            <person name="Pukall R."/>
            <person name="Abt B."/>
            <person name="Nolan M."/>
            <person name="Glavina Del Rio T."/>
            <person name="Chen F."/>
            <person name="Lucas S."/>
            <person name="Tice H."/>
            <person name="Pitluck S."/>
            <person name="Cheng J.-F."/>
            <person name="Chertkov O."/>
            <person name="Brettin T."/>
            <person name="Han C."/>
            <person name="Detter J.C."/>
            <person name="Bruce D."/>
            <person name="Goodwin L."/>
            <person name="Ivanova N."/>
            <person name="Mavromatis K."/>
            <person name="Pati A."/>
            <person name="Mikhailova N."/>
            <person name="Chen A."/>
            <person name="Palaniappan K."/>
            <person name="Land M."/>
            <person name="Hauser L."/>
            <person name="Chang Y.-J."/>
            <person name="Jeffries C.D."/>
            <person name="Chain P."/>
            <person name="Rohde M."/>
            <person name="Goeker M."/>
            <person name="Bristow J."/>
            <person name="Eisen J.A."/>
            <person name="Markowitz V."/>
            <person name="Hugenholtz P."/>
            <person name="Kyrpides N.C."/>
            <person name="Klenk H.-P."/>
            <person name="Lapidus A."/>
        </authorList>
    </citation>
    <scope>NUCLEOTIDE SEQUENCE [LARGE SCALE GENOMIC DNA]</scope>
    <source>
        <strain evidence="12">DSM 15894 / CECT 5975 / LMG 20990 / XIL07</strain>
    </source>
</reference>
<dbReference type="PROSITE" id="PS50943">
    <property type="entry name" value="HTH_CROC1"/>
    <property type="match status" value="1"/>
</dbReference>
<keyword evidence="4" id="KW-0548">Nucleotidyltransferase</keyword>
<dbReference type="GO" id="GO:0005524">
    <property type="term" value="F:ATP binding"/>
    <property type="evidence" value="ECO:0007669"/>
    <property type="project" value="UniProtKB-KW"/>
</dbReference>
<dbReference type="SUPFAM" id="SSF47413">
    <property type="entry name" value="lambda repressor-like DNA-binding domains"/>
    <property type="match status" value="1"/>
</dbReference>
<comment type="cofactor">
    <cofactor evidence="1">
        <name>Mg(2+)</name>
        <dbReference type="ChEBI" id="CHEBI:18420"/>
    </cofactor>
</comment>
<dbReference type="eggNOG" id="COG1669">
    <property type="taxonomic scope" value="Bacteria"/>
</dbReference>
<evidence type="ECO:0000256" key="5">
    <source>
        <dbReference type="ARBA" id="ARBA00022723"/>
    </source>
</evidence>
<dbReference type="CDD" id="cd05403">
    <property type="entry name" value="NT_KNTase_like"/>
    <property type="match status" value="1"/>
</dbReference>
<dbReference type="InterPro" id="IPR052038">
    <property type="entry name" value="Type-VII_TA_antitoxin"/>
</dbReference>
<dbReference type="Gene3D" id="1.10.260.40">
    <property type="entry name" value="lambda repressor-like DNA-binding domains"/>
    <property type="match status" value="1"/>
</dbReference>
<keyword evidence="7" id="KW-0067">ATP-binding</keyword>
<dbReference type="OrthoDB" id="9803128at2"/>
<dbReference type="InterPro" id="IPR001387">
    <property type="entry name" value="Cro/C1-type_HTH"/>
</dbReference>
<keyword evidence="5" id="KW-0479">Metal-binding</keyword>
<evidence type="ECO:0000256" key="2">
    <source>
        <dbReference type="ARBA" id="ARBA00022649"/>
    </source>
</evidence>
<dbReference type="EMBL" id="CP001821">
    <property type="protein sequence ID" value="ACZ30557.1"/>
    <property type="molecule type" value="Genomic_DNA"/>
</dbReference>
<comment type="similarity">
    <text evidence="9">Belongs to the MntA antitoxin family.</text>
</comment>
<protein>
    <submittedName>
        <fullName evidence="11">Transcriptional regulator, XRE family</fullName>
    </submittedName>
</protein>
<dbReference type="SUPFAM" id="SSF81301">
    <property type="entry name" value="Nucleotidyltransferase"/>
    <property type="match status" value="1"/>
</dbReference>
<dbReference type="Pfam" id="PF13560">
    <property type="entry name" value="HTH_31"/>
    <property type="match status" value="1"/>
</dbReference>
<dbReference type="KEGG" id="xce:Xcel_1527"/>
<dbReference type="Proteomes" id="UP000002255">
    <property type="component" value="Chromosome"/>
</dbReference>
<dbReference type="HOGENOM" id="CLU_130257_0_0_11"/>
<evidence type="ECO:0000256" key="9">
    <source>
        <dbReference type="ARBA" id="ARBA00038276"/>
    </source>
</evidence>
<keyword evidence="12" id="KW-1185">Reference proteome</keyword>
<evidence type="ECO:0000256" key="3">
    <source>
        <dbReference type="ARBA" id="ARBA00022679"/>
    </source>
</evidence>
<dbReference type="eggNOG" id="COG1396">
    <property type="taxonomic scope" value="Bacteria"/>
</dbReference>
<organism evidence="11 12">
    <name type="scientific">Xylanimonas cellulosilytica (strain DSM 15894 / JCM 12276 / CECT 5975 / KCTC 9989 / LMG 20990 / NBRC 107835 / XIL07)</name>
    <dbReference type="NCBI Taxonomy" id="446471"/>
    <lineage>
        <taxon>Bacteria</taxon>
        <taxon>Bacillati</taxon>
        <taxon>Actinomycetota</taxon>
        <taxon>Actinomycetes</taxon>
        <taxon>Micrococcales</taxon>
        <taxon>Promicromonosporaceae</taxon>
        <taxon>Xylanimonas</taxon>
    </lineage>
</organism>
<dbReference type="InterPro" id="IPR043519">
    <property type="entry name" value="NT_sf"/>
</dbReference>